<evidence type="ECO:0000313" key="2">
    <source>
        <dbReference type="Proteomes" id="UP000266673"/>
    </source>
</evidence>
<organism evidence="1 2">
    <name type="scientific">Gigaspora rosea</name>
    <dbReference type="NCBI Taxonomy" id="44941"/>
    <lineage>
        <taxon>Eukaryota</taxon>
        <taxon>Fungi</taxon>
        <taxon>Fungi incertae sedis</taxon>
        <taxon>Mucoromycota</taxon>
        <taxon>Glomeromycotina</taxon>
        <taxon>Glomeromycetes</taxon>
        <taxon>Diversisporales</taxon>
        <taxon>Gigasporaceae</taxon>
        <taxon>Gigaspora</taxon>
    </lineage>
</organism>
<dbReference type="EMBL" id="QKWP01000227">
    <property type="protein sequence ID" value="RIB24180.1"/>
    <property type="molecule type" value="Genomic_DNA"/>
</dbReference>
<accession>A0A397VNU3</accession>
<proteinExistence type="predicted"/>
<dbReference type="Proteomes" id="UP000266673">
    <property type="component" value="Unassembled WGS sequence"/>
</dbReference>
<feature type="non-terminal residue" evidence="1">
    <location>
        <position position="1"/>
    </location>
</feature>
<dbReference type="AlphaFoldDB" id="A0A397VNU3"/>
<reference evidence="1 2" key="1">
    <citation type="submission" date="2018-06" db="EMBL/GenBank/DDBJ databases">
        <title>Comparative genomics reveals the genomic features of Rhizophagus irregularis, R. cerebriforme, R. diaphanum and Gigaspora rosea, and their symbiotic lifestyle signature.</title>
        <authorList>
            <person name="Morin E."/>
            <person name="San Clemente H."/>
            <person name="Chen E.C.H."/>
            <person name="De La Providencia I."/>
            <person name="Hainaut M."/>
            <person name="Kuo A."/>
            <person name="Kohler A."/>
            <person name="Murat C."/>
            <person name="Tang N."/>
            <person name="Roy S."/>
            <person name="Loubradou J."/>
            <person name="Henrissat B."/>
            <person name="Grigoriev I.V."/>
            <person name="Corradi N."/>
            <person name="Roux C."/>
            <person name="Martin F.M."/>
        </authorList>
    </citation>
    <scope>NUCLEOTIDE SEQUENCE [LARGE SCALE GENOMIC DNA]</scope>
    <source>
        <strain evidence="1 2">DAOM 194757</strain>
    </source>
</reference>
<protein>
    <submittedName>
        <fullName evidence="1">Uncharacterized protein</fullName>
    </submittedName>
</protein>
<evidence type="ECO:0000313" key="1">
    <source>
        <dbReference type="EMBL" id="RIB24180.1"/>
    </source>
</evidence>
<sequence length="56" mass="6678">HISRCYYYCKTSQLLFEFFDKRANSDLFLYDSCTLYCSYVVAECHCHLSQSSPLYN</sequence>
<keyword evidence="2" id="KW-1185">Reference proteome</keyword>
<comment type="caution">
    <text evidence="1">The sequence shown here is derived from an EMBL/GenBank/DDBJ whole genome shotgun (WGS) entry which is preliminary data.</text>
</comment>
<gene>
    <name evidence="1" type="ORF">C2G38_2070585</name>
</gene>
<name>A0A397VNU3_9GLOM</name>